<dbReference type="PANTHER" id="PTHR34135:SF2">
    <property type="entry name" value="LYSOZYME"/>
    <property type="match status" value="1"/>
</dbReference>
<dbReference type="PANTHER" id="PTHR34135">
    <property type="entry name" value="LYSOZYME"/>
    <property type="match status" value="1"/>
</dbReference>
<evidence type="ECO:0000256" key="2">
    <source>
        <dbReference type="ARBA" id="ARBA00022801"/>
    </source>
</evidence>
<keyword evidence="3 4" id="KW-0326">Glycosidase</keyword>
<dbReference type="PROSITE" id="PS51904">
    <property type="entry name" value="GLYCOSYL_HYDROL_F25_2"/>
    <property type="match status" value="1"/>
</dbReference>
<evidence type="ECO:0000256" key="4">
    <source>
        <dbReference type="RuleBase" id="RU361176"/>
    </source>
</evidence>
<dbReference type="InterPro" id="IPR036779">
    <property type="entry name" value="LysM_dom_sf"/>
</dbReference>
<dbReference type="SMART" id="SM00257">
    <property type="entry name" value="LysM"/>
    <property type="match status" value="2"/>
</dbReference>
<accession>A0ABX3HZL6</accession>
<dbReference type="InterPro" id="IPR018077">
    <property type="entry name" value="Glyco_hydro_fam25_subgr"/>
</dbReference>
<dbReference type="Pfam" id="PF01476">
    <property type="entry name" value="LysM"/>
    <property type="match status" value="2"/>
</dbReference>
<comment type="catalytic activity">
    <reaction evidence="4">
        <text>Hydrolysis of (1-&gt;4)-beta-linkages between N-acetylmuramic acid and N-acetyl-D-glucosamine residues in a peptidoglycan and between N-acetyl-D-glucosamine residues in chitodextrins.</text>
        <dbReference type="EC" id="3.2.1.17"/>
    </reaction>
</comment>
<dbReference type="PROSITE" id="PS00953">
    <property type="entry name" value="GLYCOSYL_HYDROL_F25_1"/>
    <property type="match status" value="1"/>
</dbReference>
<dbReference type="SUPFAM" id="SSF54106">
    <property type="entry name" value="LysM domain"/>
    <property type="match status" value="2"/>
</dbReference>
<dbReference type="EC" id="3.2.1.17" evidence="4"/>
<evidence type="ECO:0000256" key="3">
    <source>
        <dbReference type="ARBA" id="ARBA00023295"/>
    </source>
</evidence>
<reference evidence="6 7" key="1">
    <citation type="submission" date="2016-12" db="EMBL/GenBank/DDBJ databases">
        <title>Bacillus phylogenomics.</title>
        <authorList>
            <person name="Dunlap C."/>
        </authorList>
    </citation>
    <scope>NUCLEOTIDE SEQUENCE [LARGE SCALE GENOMIC DNA]</scope>
    <source>
        <strain evidence="6 7">NRRL B-41327</strain>
    </source>
</reference>
<proteinExistence type="inferred from homology"/>
<dbReference type="Gene3D" id="3.20.20.80">
    <property type="entry name" value="Glycosidases"/>
    <property type="match status" value="1"/>
</dbReference>
<dbReference type="Pfam" id="PF01183">
    <property type="entry name" value="Glyco_hydro_25"/>
    <property type="match status" value="1"/>
</dbReference>
<comment type="caution">
    <text evidence="6">The sequence shown here is derived from an EMBL/GenBank/DDBJ whole genome shotgun (WGS) entry which is preliminary data.</text>
</comment>
<evidence type="ECO:0000313" key="7">
    <source>
        <dbReference type="Proteomes" id="UP000187046"/>
    </source>
</evidence>
<keyword evidence="2 4" id="KW-0378">Hydrolase</keyword>
<dbReference type="Proteomes" id="UP000187046">
    <property type="component" value="Unassembled WGS sequence"/>
</dbReference>
<dbReference type="EMBL" id="MRBL01000021">
    <property type="protein sequence ID" value="OMI25555.1"/>
    <property type="molecule type" value="Genomic_DNA"/>
</dbReference>
<name>A0ABX3HZL6_9BACI</name>
<dbReference type="InterPro" id="IPR017853">
    <property type="entry name" value="GH"/>
</dbReference>
<dbReference type="SMART" id="SM00641">
    <property type="entry name" value="Glyco_25"/>
    <property type="match status" value="1"/>
</dbReference>
<sequence>MGIKGIDVSHWQGNINWKKVAGDGIKFAFIKATEGTTLKDNKFVTNISGANAVGIKTGAYHFARFGSKSEALAEARFFLSVANKVRLTYPLVLDLEVNQRNVSKSVLTDAAVAFLREVEKAGYFAMIYSGKSFLENCLDESKLKPFALWVARYNNTLGRHADIWQYSSNGKVSGISGNVDMNICYRDGLRAQVAVKTEKVATTVKPISNKKPVKSGTVYTVKKGNTLSEIAQKYNTTVKALQSLNNIKDPNKIYVGQKLKISSSTSTALNKKQYYTIKSGDTLFGISKRFNTSIKTLQNWNGIKNPNKIYAGQKIRVR</sequence>
<dbReference type="CDD" id="cd00118">
    <property type="entry name" value="LysM"/>
    <property type="match status" value="2"/>
</dbReference>
<dbReference type="Gene3D" id="3.10.350.10">
    <property type="entry name" value="LysM domain"/>
    <property type="match status" value="2"/>
</dbReference>
<evidence type="ECO:0000256" key="1">
    <source>
        <dbReference type="ARBA" id="ARBA00010646"/>
    </source>
</evidence>
<protein>
    <recommendedName>
        <fullName evidence="4">Lysozyme</fullName>
        <ecNumber evidence="4">3.2.1.17</ecNumber>
    </recommendedName>
</protein>
<dbReference type="GO" id="GO:0016787">
    <property type="term" value="F:hydrolase activity"/>
    <property type="evidence" value="ECO:0007669"/>
    <property type="project" value="UniProtKB-KW"/>
</dbReference>
<dbReference type="InterPro" id="IPR002053">
    <property type="entry name" value="Glyco_hydro_25"/>
</dbReference>
<dbReference type="CDD" id="cd06414">
    <property type="entry name" value="GH25_LytC-like"/>
    <property type="match status" value="1"/>
</dbReference>
<organism evidence="6 7">
    <name type="scientific">Bacillus haynesii</name>
    <dbReference type="NCBI Taxonomy" id="1925021"/>
    <lineage>
        <taxon>Bacteria</taxon>
        <taxon>Bacillati</taxon>
        <taxon>Bacillota</taxon>
        <taxon>Bacilli</taxon>
        <taxon>Bacillales</taxon>
        <taxon>Bacillaceae</taxon>
        <taxon>Bacillus</taxon>
    </lineage>
</organism>
<dbReference type="RefSeq" id="WP_076793415.1">
    <property type="nucleotide sequence ID" value="NZ_MRBL01000021.1"/>
</dbReference>
<comment type="similarity">
    <text evidence="1 4">Belongs to the glycosyl hydrolase 25 family.</text>
</comment>
<dbReference type="InterPro" id="IPR008270">
    <property type="entry name" value="Glyco_hydro_25_AS"/>
</dbReference>
<evidence type="ECO:0000259" key="5">
    <source>
        <dbReference type="PROSITE" id="PS51782"/>
    </source>
</evidence>
<dbReference type="SUPFAM" id="SSF51445">
    <property type="entry name" value="(Trans)glycosidases"/>
    <property type="match status" value="1"/>
</dbReference>
<feature type="domain" description="LysM" evidence="5">
    <location>
        <begin position="273"/>
        <end position="317"/>
    </location>
</feature>
<dbReference type="InterPro" id="IPR018392">
    <property type="entry name" value="LysM"/>
</dbReference>
<keyword evidence="7" id="KW-1185">Reference proteome</keyword>
<gene>
    <name evidence="6" type="ORF">BTA31_18105</name>
</gene>
<feature type="domain" description="LysM" evidence="5">
    <location>
        <begin position="217"/>
        <end position="261"/>
    </location>
</feature>
<dbReference type="PROSITE" id="PS51782">
    <property type="entry name" value="LYSM"/>
    <property type="match status" value="2"/>
</dbReference>
<evidence type="ECO:0000313" key="6">
    <source>
        <dbReference type="EMBL" id="OMI25555.1"/>
    </source>
</evidence>